<organism evidence="3 4">
    <name type="scientific">Dichanthelium oligosanthes</name>
    <dbReference type="NCBI Taxonomy" id="888268"/>
    <lineage>
        <taxon>Eukaryota</taxon>
        <taxon>Viridiplantae</taxon>
        <taxon>Streptophyta</taxon>
        <taxon>Embryophyta</taxon>
        <taxon>Tracheophyta</taxon>
        <taxon>Spermatophyta</taxon>
        <taxon>Magnoliopsida</taxon>
        <taxon>Liliopsida</taxon>
        <taxon>Poales</taxon>
        <taxon>Poaceae</taxon>
        <taxon>PACMAD clade</taxon>
        <taxon>Panicoideae</taxon>
        <taxon>Panicodae</taxon>
        <taxon>Paniceae</taxon>
        <taxon>Dichantheliinae</taxon>
        <taxon>Dichanthelium</taxon>
    </lineage>
</organism>
<evidence type="ECO:0000256" key="2">
    <source>
        <dbReference type="SAM" id="MobiDB-lite"/>
    </source>
</evidence>
<evidence type="ECO:0000313" key="3">
    <source>
        <dbReference type="EMBL" id="OEL37646.1"/>
    </source>
</evidence>
<dbReference type="GO" id="GO:0010158">
    <property type="term" value="P:abaxial cell fate specification"/>
    <property type="evidence" value="ECO:0007669"/>
    <property type="project" value="InterPro"/>
</dbReference>
<dbReference type="PANTHER" id="PTHR31496:SF28">
    <property type="entry name" value="G2-LIKE TRANSCRIPTION FACTOR"/>
    <property type="match status" value="1"/>
</dbReference>
<proteinExistence type="predicted"/>
<comment type="subcellular location">
    <subcellularLocation>
        <location evidence="1">Nucleus</location>
    </subcellularLocation>
</comment>
<feature type="region of interest" description="Disordered" evidence="2">
    <location>
        <begin position="76"/>
        <end position="106"/>
    </location>
</feature>
<dbReference type="GO" id="GO:0005634">
    <property type="term" value="C:nucleus"/>
    <property type="evidence" value="ECO:0007669"/>
    <property type="project" value="UniProtKB-SubCell"/>
</dbReference>
<dbReference type="InterPro" id="IPR044847">
    <property type="entry name" value="KAN_fam"/>
</dbReference>
<name>A0A1E5WJR7_9POAL</name>
<dbReference type="STRING" id="888268.A0A1E5WJR7"/>
<evidence type="ECO:0000313" key="4">
    <source>
        <dbReference type="Proteomes" id="UP000095767"/>
    </source>
</evidence>
<dbReference type="GO" id="GO:0006355">
    <property type="term" value="P:regulation of DNA-templated transcription"/>
    <property type="evidence" value="ECO:0007669"/>
    <property type="project" value="InterPro"/>
</dbReference>
<evidence type="ECO:0000256" key="1">
    <source>
        <dbReference type="ARBA" id="ARBA00004123"/>
    </source>
</evidence>
<dbReference type="Proteomes" id="UP000095767">
    <property type="component" value="Unassembled WGS sequence"/>
</dbReference>
<gene>
    <name evidence="3" type="ORF">BAE44_0001337</name>
</gene>
<dbReference type="Gene3D" id="1.10.10.60">
    <property type="entry name" value="Homeodomain-like"/>
    <property type="match status" value="1"/>
</dbReference>
<protein>
    <recommendedName>
        <fullName evidence="5">Transcription factor KAN4</fullName>
    </recommendedName>
</protein>
<evidence type="ECO:0008006" key="5">
    <source>
        <dbReference type="Google" id="ProtNLM"/>
    </source>
</evidence>
<feature type="compositionally biased region" description="Low complexity" evidence="2">
    <location>
        <begin position="85"/>
        <end position="94"/>
    </location>
</feature>
<dbReference type="GO" id="GO:0000976">
    <property type="term" value="F:transcription cis-regulatory region binding"/>
    <property type="evidence" value="ECO:0007669"/>
    <property type="project" value="InterPro"/>
</dbReference>
<comment type="caution">
    <text evidence="3">The sequence shown here is derived from an EMBL/GenBank/DDBJ whole genome shotgun (WGS) entry which is preliminary data.</text>
</comment>
<keyword evidence="4" id="KW-1185">Reference proteome</keyword>
<dbReference type="PANTHER" id="PTHR31496">
    <property type="entry name" value="TRANSCRIPTION FACTOR KAN2-RELATED"/>
    <property type="match status" value="1"/>
</dbReference>
<dbReference type="EMBL" id="LWDX02004790">
    <property type="protein sequence ID" value="OEL37646.1"/>
    <property type="molecule type" value="Genomic_DNA"/>
</dbReference>
<dbReference type="AlphaFoldDB" id="A0A1E5WJR7"/>
<accession>A0A1E5WJR7</accession>
<reference evidence="3 4" key="1">
    <citation type="submission" date="2016-09" db="EMBL/GenBank/DDBJ databases">
        <title>The draft genome of Dichanthelium oligosanthes: A C3 panicoid grass species.</title>
        <authorList>
            <person name="Studer A.J."/>
            <person name="Schnable J.C."/>
            <person name="Brutnell T.P."/>
        </authorList>
    </citation>
    <scope>NUCLEOTIDE SEQUENCE [LARGE SCALE GENOMIC DNA]</scope>
    <source>
        <strain evidence="4">cv. Kellogg 1175</strain>
        <tissue evidence="3">Leaf</tissue>
    </source>
</reference>
<dbReference type="OrthoDB" id="551907at2759"/>
<feature type="region of interest" description="Disordered" evidence="2">
    <location>
        <begin position="1"/>
        <end position="33"/>
    </location>
</feature>
<sequence length="150" mass="15889">MAATAAAPDLSLHISPPSPPDAGSSGGDGEAYHETEGFFAKPKLCLGLETAAAQQDGQCDIQQQRLHQPISQIQRFKNNSSAALSGGTTRSRNGSSGGKRSSRAPRMRWTTALHAHFVHAVELLGGHESTFKNTIASIVFTSCSVKLFIN</sequence>